<dbReference type="CDD" id="cd10434">
    <property type="entry name" value="GIY-YIG_UvrC_Cho"/>
    <property type="match status" value="1"/>
</dbReference>
<organism evidence="2 3">
    <name type="scientific">Aedoeadaptatus nemausensis</name>
    <dbReference type="NCBI Taxonomy" id="2582829"/>
    <lineage>
        <taxon>Bacteria</taxon>
        <taxon>Bacillati</taxon>
        <taxon>Bacillota</taxon>
        <taxon>Tissierellia</taxon>
        <taxon>Tissierellales</taxon>
        <taxon>Peptoniphilaceae</taxon>
        <taxon>Aedoeadaptatus</taxon>
    </lineage>
</organism>
<dbReference type="GO" id="GO:0006289">
    <property type="term" value="P:nucleotide-excision repair"/>
    <property type="evidence" value="ECO:0007669"/>
    <property type="project" value="InterPro"/>
</dbReference>
<dbReference type="InterPro" id="IPR047296">
    <property type="entry name" value="GIY-YIG_UvrC_Cho"/>
</dbReference>
<gene>
    <name evidence="2" type="primary">uvrC</name>
    <name evidence="2" type="ORF">PEPNEM18_01639</name>
</gene>
<dbReference type="InterPro" id="IPR000305">
    <property type="entry name" value="GIY-YIG_endonuc"/>
</dbReference>
<dbReference type="PANTHER" id="PTHR30562:SF1">
    <property type="entry name" value="UVRABC SYSTEM PROTEIN C"/>
    <property type="match status" value="1"/>
</dbReference>
<evidence type="ECO:0000259" key="1">
    <source>
        <dbReference type="PROSITE" id="PS50164"/>
    </source>
</evidence>
<dbReference type="GO" id="GO:0009380">
    <property type="term" value="C:excinuclease repair complex"/>
    <property type="evidence" value="ECO:0007669"/>
    <property type="project" value="TreeGrafter"/>
</dbReference>
<dbReference type="PANTHER" id="PTHR30562">
    <property type="entry name" value="UVRC/OXIDOREDUCTASE"/>
    <property type="match status" value="1"/>
</dbReference>
<dbReference type="SUPFAM" id="SSF82771">
    <property type="entry name" value="GIY-YIG endonuclease"/>
    <property type="match status" value="1"/>
</dbReference>
<accession>A0A6V6Y7B2</accession>
<dbReference type="Pfam" id="PF01541">
    <property type="entry name" value="GIY-YIG"/>
    <property type="match status" value="1"/>
</dbReference>
<dbReference type="Gene3D" id="3.40.1440.10">
    <property type="entry name" value="GIY-YIG endonuclease"/>
    <property type="match status" value="1"/>
</dbReference>
<proteinExistence type="predicted"/>
<name>A0A6V6Y7B2_9FIRM</name>
<sequence>MALQYNDIGDIPSAPGVYLFYSEGKVVYVGKSKHLKERVRSYFGKVHEREKLYQMMRYIDDLRYIVTDSHLEARLLEYELIRKHTPIYNSRHTRGKSKTYLRIDVKNLLTLGESGFGPLLNTKGLKLFIKSMKSLYPIRRRGGEFIFKKKIMAPKLTEAERKDTARALDSILYDRKSYAAFSDALSEKMAKAAGALAFEEAHFYKQLLESLEHHIGRTERENAFYEKPYVFLTEKKDRFILTCGGRILIKDSIEKLPQYEGYDYSNVTMNPDLEYAKIIYSEAKSEGFIGEKHSAETSL</sequence>
<reference evidence="2 3" key="1">
    <citation type="submission" date="2020-06" db="EMBL/GenBank/DDBJ databases">
        <authorList>
            <person name="Criscuolo A."/>
        </authorList>
    </citation>
    <scope>NUCLEOTIDE SEQUENCE [LARGE SCALE GENOMIC DNA]</scope>
    <source>
        <strain evidence="2">1804121828</strain>
    </source>
</reference>
<evidence type="ECO:0000313" key="3">
    <source>
        <dbReference type="Proteomes" id="UP000586454"/>
    </source>
</evidence>
<keyword evidence="3" id="KW-1185">Reference proteome</keyword>
<dbReference type="EMBL" id="CAIJCS010000028">
    <property type="protein sequence ID" value="CAC9936013.1"/>
    <property type="molecule type" value="Genomic_DNA"/>
</dbReference>
<dbReference type="InterPro" id="IPR035901">
    <property type="entry name" value="GIY-YIG_endonuc_sf"/>
</dbReference>
<dbReference type="RefSeq" id="WP_180500925.1">
    <property type="nucleotide sequence ID" value="NZ_CAIJCS010000028.1"/>
</dbReference>
<dbReference type="SMART" id="SM00465">
    <property type="entry name" value="GIYc"/>
    <property type="match status" value="1"/>
</dbReference>
<dbReference type="PROSITE" id="PS50164">
    <property type="entry name" value="GIY_YIG"/>
    <property type="match status" value="1"/>
</dbReference>
<comment type="caution">
    <text evidence="2">The sequence shown here is derived from an EMBL/GenBank/DDBJ whole genome shotgun (WGS) entry which is preliminary data.</text>
</comment>
<feature type="domain" description="GIY-YIG" evidence="1">
    <location>
        <begin position="13"/>
        <end position="90"/>
    </location>
</feature>
<protein>
    <submittedName>
        <fullName evidence="2">UvrABC system protein C</fullName>
    </submittedName>
</protein>
<dbReference type="Proteomes" id="UP000586454">
    <property type="component" value="Unassembled WGS sequence"/>
</dbReference>
<dbReference type="InterPro" id="IPR050066">
    <property type="entry name" value="UvrABC_protein_C"/>
</dbReference>
<dbReference type="AlphaFoldDB" id="A0A6V6Y7B2"/>
<dbReference type="InterPro" id="IPR036876">
    <property type="entry name" value="UVR_dom_sf"/>
</dbReference>
<evidence type="ECO:0000313" key="2">
    <source>
        <dbReference type="EMBL" id="CAC9936013.1"/>
    </source>
</evidence>
<dbReference type="SUPFAM" id="SSF46600">
    <property type="entry name" value="C-terminal UvrC-binding domain of UvrB"/>
    <property type="match status" value="1"/>
</dbReference>